<dbReference type="InterPro" id="IPR011101">
    <property type="entry name" value="DUF5131"/>
</dbReference>
<name>A0A1I1KP43_9RHOB</name>
<gene>
    <name evidence="2" type="ORF">SAMN04488094_10719</name>
</gene>
<accession>A0A1I1KP43</accession>
<dbReference type="Pfam" id="PF07505">
    <property type="entry name" value="DUF5131"/>
    <property type="match status" value="1"/>
</dbReference>
<evidence type="ECO:0000313" key="3">
    <source>
        <dbReference type="Proteomes" id="UP000198728"/>
    </source>
</evidence>
<dbReference type="AlphaFoldDB" id="A0A1I1KP43"/>
<protein>
    <submittedName>
        <fullName evidence="2">Protein gp37</fullName>
    </submittedName>
</protein>
<evidence type="ECO:0000256" key="1">
    <source>
        <dbReference type="SAM" id="MobiDB-lite"/>
    </source>
</evidence>
<dbReference type="Proteomes" id="UP000198728">
    <property type="component" value="Unassembled WGS sequence"/>
</dbReference>
<evidence type="ECO:0000313" key="2">
    <source>
        <dbReference type="EMBL" id="SFC62365.1"/>
    </source>
</evidence>
<reference evidence="2 3" key="1">
    <citation type="submission" date="2016-10" db="EMBL/GenBank/DDBJ databases">
        <authorList>
            <person name="de Groot N.N."/>
        </authorList>
    </citation>
    <scope>NUCLEOTIDE SEQUENCE [LARGE SCALE GENOMIC DNA]</scope>
    <source>
        <strain evidence="2 3">DSM 19548</strain>
    </source>
</reference>
<dbReference type="EMBL" id="FOLG01000007">
    <property type="protein sequence ID" value="SFC62365.1"/>
    <property type="molecule type" value="Genomic_DNA"/>
</dbReference>
<sequence length="295" mass="33269">MTGFPTMTVLKTRISCFDTTWNPAFGCDKVSAGCANCYAEAIARRFHGGFHLRLHPERLTDVRKFGPIQTPDGPLPRRVFVNSMSDLFHEGIPDRFIDQVIDVIAARPRTIFIVLTKRSARMLSYGARRWSEGVPENLWLGVSAENNRAATRIDDLRALRQSVGPFTAYVNVEPLLARVDRHDYGTIDWVGIGGESGPRARPCQAEWVREVIGKAHHGGAAVWFKHWGRWANNPSWREARGRTQKERRHDLETRGLELRPEEQGGATIDGRTCEELTAAYMKMVAALRTDIDMTA</sequence>
<feature type="compositionally biased region" description="Basic and acidic residues" evidence="1">
    <location>
        <begin position="238"/>
        <end position="262"/>
    </location>
</feature>
<organism evidence="2 3">
    <name type="scientific">Tropicimonas isoalkanivorans</name>
    <dbReference type="NCBI Taxonomy" id="441112"/>
    <lineage>
        <taxon>Bacteria</taxon>
        <taxon>Pseudomonadati</taxon>
        <taxon>Pseudomonadota</taxon>
        <taxon>Alphaproteobacteria</taxon>
        <taxon>Rhodobacterales</taxon>
        <taxon>Roseobacteraceae</taxon>
        <taxon>Tropicimonas</taxon>
    </lineage>
</organism>
<keyword evidence="3" id="KW-1185">Reference proteome</keyword>
<proteinExistence type="predicted"/>
<dbReference type="STRING" id="441112.SAMN04488094_10719"/>
<feature type="region of interest" description="Disordered" evidence="1">
    <location>
        <begin position="238"/>
        <end position="266"/>
    </location>
</feature>